<dbReference type="InterPro" id="IPR011025">
    <property type="entry name" value="GproteinA_insert"/>
</dbReference>
<dbReference type="GO" id="GO:0005737">
    <property type="term" value="C:cytoplasm"/>
    <property type="evidence" value="ECO:0000318"/>
    <property type="project" value="GO_Central"/>
</dbReference>
<feature type="binding site" evidence="6">
    <location>
        <begin position="187"/>
        <end position="193"/>
    </location>
    <ligand>
        <name>GTP</name>
        <dbReference type="ChEBI" id="CHEBI:37565"/>
    </ligand>
</feature>
<dbReference type="InterPro" id="IPR001019">
    <property type="entry name" value="Gprotein_alpha_su"/>
</dbReference>
<keyword evidence="4 6" id="KW-0342">GTP-binding</keyword>
<feature type="binding site" evidence="6">
    <location>
        <begin position="49"/>
        <end position="54"/>
    </location>
    <ligand>
        <name>GTP</name>
        <dbReference type="ChEBI" id="CHEBI:37565"/>
    </ligand>
</feature>
<dbReference type="SUPFAM" id="SSF52540">
    <property type="entry name" value="P-loop containing nucleoside triphosphate hydrolases"/>
    <property type="match status" value="1"/>
</dbReference>
<dbReference type="Proteomes" id="UP000005239">
    <property type="component" value="Unassembled WGS sequence"/>
</dbReference>
<keyword evidence="3 7" id="KW-0460">Magnesium</keyword>
<dbReference type="PANTHER" id="PTHR10218">
    <property type="entry name" value="GTP-BINDING PROTEIN ALPHA SUBUNIT"/>
    <property type="match status" value="1"/>
</dbReference>
<dbReference type="GO" id="GO:0005834">
    <property type="term" value="C:heterotrimeric G-protein complex"/>
    <property type="evidence" value="ECO:0000318"/>
    <property type="project" value="GO_Central"/>
</dbReference>
<accession>A0A8R1Y4K3</accession>
<keyword evidence="2 6" id="KW-0547">Nucleotide-binding</keyword>
<feature type="binding site" evidence="6">
    <location>
        <begin position="212"/>
        <end position="216"/>
    </location>
    <ligand>
        <name>GTP</name>
        <dbReference type="ChEBI" id="CHEBI:37565"/>
    </ligand>
</feature>
<dbReference type="Pfam" id="PF00503">
    <property type="entry name" value="G-alpha"/>
    <property type="match status" value="1"/>
</dbReference>
<proteinExistence type="predicted"/>
<protein>
    <submittedName>
        <fullName evidence="8">ADP ribosylation factor</fullName>
    </submittedName>
</protein>
<name>A0A2A6BZR2_PRIPA</name>
<dbReference type="GO" id="GO:0001664">
    <property type="term" value="F:G protein-coupled receptor binding"/>
    <property type="evidence" value="ECO:0000318"/>
    <property type="project" value="GO_Central"/>
</dbReference>
<gene>
    <name evidence="8" type="primary">WBGene00091629</name>
</gene>
<evidence type="ECO:0000256" key="6">
    <source>
        <dbReference type="PIRSR" id="PIRSR601019-1"/>
    </source>
</evidence>
<dbReference type="GO" id="GO:0005525">
    <property type="term" value="F:GTP binding"/>
    <property type="evidence" value="ECO:0007669"/>
    <property type="project" value="UniProtKB-KW"/>
</dbReference>
<organism evidence="8 9">
    <name type="scientific">Pristionchus pacificus</name>
    <name type="common">Parasitic nematode worm</name>
    <dbReference type="NCBI Taxonomy" id="54126"/>
    <lineage>
        <taxon>Eukaryota</taxon>
        <taxon>Metazoa</taxon>
        <taxon>Ecdysozoa</taxon>
        <taxon>Nematoda</taxon>
        <taxon>Chromadorea</taxon>
        <taxon>Rhabditida</taxon>
        <taxon>Rhabditina</taxon>
        <taxon>Diplogasteromorpha</taxon>
        <taxon>Diplogasteroidea</taxon>
        <taxon>Neodiplogasteridae</taxon>
        <taxon>Pristionchus</taxon>
    </lineage>
</organism>
<dbReference type="GO" id="GO:0003924">
    <property type="term" value="F:GTPase activity"/>
    <property type="evidence" value="ECO:0000318"/>
    <property type="project" value="GO_Central"/>
</dbReference>
<dbReference type="GO" id="GO:0046872">
    <property type="term" value="F:metal ion binding"/>
    <property type="evidence" value="ECO:0007669"/>
    <property type="project" value="UniProtKB-KW"/>
</dbReference>
<dbReference type="SUPFAM" id="SSF47895">
    <property type="entry name" value="Transducin (alpha subunit), insertion domain"/>
    <property type="match status" value="1"/>
</dbReference>
<feature type="binding site" evidence="7">
    <location>
        <position position="193"/>
    </location>
    <ligand>
        <name>Mg(2+)</name>
        <dbReference type="ChEBI" id="CHEBI:18420"/>
    </ligand>
</feature>
<dbReference type="EnsemblMetazoa" id="PPA02075.1">
    <property type="protein sequence ID" value="PPA02075.1"/>
    <property type="gene ID" value="WBGene00091629"/>
</dbReference>
<evidence type="ECO:0000256" key="1">
    <source>
        <dbReference type="ARBA" id="ARBA00022723"/>
    </source>
</evidence>
<dbReference type="AlphaFoldDB" id="A0A2A6BZR2"/>
<dbReference type="FunFam" id="3.40.50.300:FF:000563">
    <property type="entry name" value="Guanine nucleotide-binding protein alpha subunit"/>
    <property type="match status" value="1"/>
</dbReference>
<evidence type="ECO:0000256" key="2">
    <source>
        <dbReference type="ARBA" id="ARBA00022741"/>
    </source>
</evidence>
<evidence type="ECO:0000256" key="5">
    <source>
        <dbReference type="ARBA" id="ARBA00023224"/>
    </source>
</evidence>
<dbReference type="CDD" id="cd00066">
    <property type="entry name" value="G-alpha"/>
    <property type="match status" value="1"/>
</dbReference>
<feature type="binding site" evidence="6">
    <location>
        <position position="337"/>
    </location>
    <ligand>
        <name>GTP</name>
        <dbReference type="ChEBI" id="CHEBI:37565"/>
    </ligand>
</feature>
<sequence>MGVCNSSLGGGHIVQFSTPQDELSRRIDKELEDEKKIKILKILLLGPGESGKSTTLKQMKIIHAEGYSPTDLMSKRDVVYHNLFNGIREAIKEAQNQNLPLEEELMEDIRRIEKHGEKMRTMDIHPIPHEVFQETSKAIERVYASAPIQFVIYRLSNTPVDDAGRYFLEQLSRVTAPDYLPTVQDVLKSRVATQGCVQMSFFIKDFTFNVYDVGGQRSQRKKWLHIFDNVHAVLFITSLSEYNQKLAEDNTTNRMRESLGLFGNICKNEYFKQTAIILFLNKKDLFENKIATFPITDCFPRYKGPQKYDESLAHITKRFLRENGNQKRQVYTHVTCATDTQQIQVVIDSVIDVIIQQTMQKIGIQ</sequence>
<dbReference type="GO" id="GO:0007188">
    <property type="term" value="P:adenylate cyclase-modulating G protein-coupled receptor signaling pathway"/>
    <property type="evidence" value="ECO:0000318"/>
    <property type="project" value="GO_Central"/>
</dbReference>
<evidence type="ECO:0000313" key="8">
    <source>
        <dbReference type="EnsemblMetazoa" id="PPA02075.1"/>
    </source>
</evidence>
<dbReference type="PANTHER" id="PTHR10218:SF196">
    <property type="entry name" value="GUANINE NUCLEOTIDE-BINDING PROTEIN ALPHA-8 SUBUNIT"/>
    <property type="match status" value="1"/>
</dbReference>
<feature type="binding site" evidence="6">
    <location>
        <begin position="281"/>
        <end position="284"/>
    </location>
    <ligand>
        <name>GTP</name>
        <dbReference type="ChEBI" id="CHEBI:37565"/>
    </ligand>
</feature>
<dbReference type="Gene3D" id="3.40.50.300">
    <property type="entry name" value="P-loop containing nucleotide triphosphate hydrolases"/>
    <property type="match status" value="1"/>
</dbReference>
<evidence type="ECO:0000256" key="4">
    <source>
        <dbReference type="ARBA" id="ARBA00023134"/>
    </source>
</evidence>
<dbReference type="InterPro" id="IPR027417">
    <property type="entry name" value="P-loop_NTPase"/>
</dbReference>
<dbReference type="GO" id="GO:0031683">
    <property type="term" value="F:G-protein beta/gamma-subunit complex binding"/>
    <property type="evidence" value="ECO:0000318"/>
    <property type="project" value="GO_Central"/>
</dbReference>
<reference evidence="8" key="2">
    <citation type="submission" date="2022-06" db="UniProtKB">
        <authorList>
            <consortium name="EnsemblMetazoa"/>
        </authorList>
    </citation>
    <scope>IDENTIFICATION</scope>
    <source>
        <strain evidence="8">PS312</strain>
    </source>
</reference>
<keyword evidence="5" id="KW-0807">Transducer</keyword>
<dbReference type="PROSITE" id="PS51882">
    <property type="entry name" value="G_ALPHA"/>
    <property type="match status" value="1"/>
</dbReference>
<reference evidence="9" key="1">
    <citation type="journal article" date="2008" name="Nat. Genet.">
        <title>The Pristionchus pacificus genome provides a unique perspective on nematode lifestyle and parasitism.</title>
        <authorList>
            <person name="Dieterich C."/>
            <person name="Clifton S.W."/>
            <person name="Schuster L.N."/>
            <person name="Chinwalla A."/>
            <person name="Delehaunty K."/>
            <person name="Dinkelacker I."/>
            <person name="Fulton L."/>
            <person name="Fulton R."/>
            <person name="Godfrey J."/>
            <person name="Minx P."/>
            <person name="Mitreva M."/>
            <person name="Roeseler W."/>
            <person name="Tian H."/>
            <person name="Witte H."/>
            <person name="Yang S.P."/>
            <person name="Wilson R.K."/>
            <person name="Sommer R.J."/>
        </authorList>
    </citation>
    <scope>NUCLEOTIDE SEQUENCE [LARGE SCALE GENOMIC DNA]</scope>
    <source>
        <strain evidence="9">PS312</strain>
    </source>
</reference>
<keyword evidence="1 7" id="KW-0479">Metal-binding</keyword>
<dbReference type="PRINTS" id="PR00318">
    <property type="entry name" value="GPROTEINA"/>
</dbReference>
<dbReference type="SMART" id="SM00275">
    <property type="entry name" value="G_alpha"/>
    <property type="match status" value="1"/>
</dbReference>
<evidence type="ECO:0000256" key="3">
    <source>
        <dbReference type="ARBA" id="ARBA00022842"/>
    </source>
</evidence>
<keyword evidence="9" id="KW-1185">Reference proteome</keyword>
<dbReference type="Gene3D" id="1.10.400.10">
    <property type="entry name" value="GI Alpha 1, domain 2-like"/>
    <property type="match status" value="1"/>
</dbReference>
<accession>A0A2A6BZR2</accession>
<feature type="binding site" evidence="7">
    <location>
        <position position="53"/>
    </location>
    <ligand>
        <name>Mg(2+)</name>
        <dbReference type="ChEBI" id="CHEBI:18420"/>
    </ligand>
</feature>
<evidence type="ECO:0000256" key="7">
    <source>
        <dbReference type="PIRSR" id="PIRSR601019-2"/>
    </source>
</evidence>
<evidence type="ECO:0000313" key="9">
    <source>
        <dbReference type="Proteomes" id="UP000005239"/>
    </source>
</evidence>